<keyword evidence="3" id="KW-1185">Reference proteome</keyword>
<feature type="region of interest" description="Disordered" evidence="1">
    <location>
        <begin position="1"/>
        <end position="29"/>
    </location>
</feature>
<evidence type="ECO:0000256" key="1">
    <source>
        <dbReference type="SAM" id="MobiDB-lite"/>
    </source>
</evidence>
<accession>A0A504YPP9</accession>
<dbReference type="AlphaFoldDB" id="A0A504YPP9"/>
<name>A0A504YPP9_FASGI</name>
<organism evidence="2 3">
    <name type="scientific">Fasciola gigantica</name>
    <name type="common">Giant liver fluke</name>
    <dbReference type="NCBI Taxonomy" id="46835"/>
    <lineage>
        <taxon>Eukaryota</taxon>
        <taxon>Metazoa</taxon>
        <taxon>Spiralia</taxon>
        <taxon>Lophotrochozoa</taxon>
        <taxon>Platyhelminthes</taxon>
        <taxon>Trematoda</taxon>
        <taxon>Digenea</taxon>
        <taxon>Plagiorchiida</taxon>
        <taxon>Echinostomata</taxon>
        <taxon>Echinostomatoidea</taxon>
        <taxon>Fasciolidae</taxon>
        <taxon>Fasciola</taxon>
    </lineage>
</organism>
<evidence type="ECO:0000313" key="2">
    <source>
        <dbReference type="EMBL" id="TPP62605.1"/>
    </source>
</evidence>
<evidence type="ECO:0000313" key="3">
    <source>
        <dbReference type="Proteomes" id="UP000316759"/>
    </source>
</evidence>
<dbReference type="EMBL" id="SUNJ01006644">
    <property type="protein sequence ID" value="TPP62605.1"/>
    <property type="molecule type" value="Genomic_DNA"/>
</dbReference>
<proteinExistence type="predicted"/>
<sequence length="46" mass="5313">MQLRLHSTRTNPHSASMESNSISTKISQRITNSSEMVQSCWILRKH</sequence>
<gene>
    <name evidence="2" type="ORF">FGIG_12545</name>
</gene>
<protein>
    <submittedName>
        <fullName evidence="2">Uncharacterized protein</fullName>
    </submittedName>
</protein>
<feature type="compositionally biased region" description="Polar residues" evidence="1">
    <location>
        <begin position="8"/>
        <end position="29"/>
    </location>
</feature>
<dbReference type="Proteomes" id="UP000316759">
    <property type="component" value="Unassembled WGS sequence"/>
</dbReference>
<comment type="caution">
    <text evidence="2">The sequence shown here is derived from an EMBL/GenBank/DDBJ whole genome shotgun (WGS) entry which is preliminary data.</text>
</comment>
<reference evidence="2 3" key="1">
    <citation type="submission" date="2019-04" db="EMBL/GenBank/DDBJ databases">
        <title>Annotation for the trematode Fasciola gigantica.</title>
        <authorList>
            <person name="Choi Y.-J."/>
        </authorList>
    </citation>
    <scope>NUCLEOTIDE SEQUENCE [LARGE SCALE GENOMIC DNA]</scope>
    <source>
        <strain evidence="2">Uganda_cow_1</strain>
    </source>
</reference>